<dbReference type="Proteomes" id="UP000481252">
    <property type="component" value="Unassembled WGS sequence"/>
</dbReference>
<feature type="region of interest" description="Disordered" evidence="1">
    <location>
        <begin position="1"/>
        <end position="30"/>
    </location>
</feature>
<gene>
    <name evidence="2" type="ORF">G6N74_16520</name>
</gene>
<accession>A0A7C9R8I6</accession>
<keyword evidence="3" id="KW-1185">Reference proteome</keyword>
<evidence type="ECO:0000313" key="3">
    <source>
        <dbReference type="Proteomes" id="UP000481252"/>
    </source>
</evidence>
<dbReference type="EMBL" id="JAAKZG010000006">
    <property type="protein sequence ID" value="NGN42675.1"/>
    <property type="molecule type" value="Genomic_DNA"/>
</dbReference>
<dbReference type="AlphaFoldDB" id="A0A7C9R8I6"/>
<reference evidence="2 3" key="1">
    <citation type="submission" date="2020-02" db="EMBL/GenBank/DDBJ databases">
        <title>Genome sequence of the type strain CGMCC 1.15528 of Mesorhizobium zhangyense.</title>
        <authorList>
            <person name="Gao J."/>
            <person name="Sun J."/>
        </authorList>
    </citation>
    <scope>NUCLEOTIDE SEQUENCE [LARGE SCALE GENOMIC DNA]</scope>
    <source>
        <strain evidence="2 3">CGMCC 1.15528</strain>
    </source>
</reference>
<evidence type="ECO:0000313" key="2">
    <source>
        <dbReference type="EMBL" id="NGN42675.1"/>
    </source>
</evidence>
<sequence length="109" mass="11931">MAELVAPANVRFGKKSDTARSGKGQNPSFHPEAIRTFCRQLPPLLRLRPKSVVPAAIEGKFGVGVEEMADLAHPTGFEPVTSAFGEWIVGFAETIHFYPIARYATEFAK</sequence>
<dbReference type="RefSeq" id="WP_165119041.1">
    <property type="nucleotide sequence ID" value="NZ_JAAKZG010000006.1"/>
</dbReference>
<proteinExistence type="predicted"/>
<name>A0A7C9R8I6_9HYPH</name>
<organism evidence="2 3">
    <name type="scientific">Mesorhizobium zhangyense</name>
    <dbReference type="NCBI Taxonomy" id="1776730"/>
    <lineage>
        <taxon>Bacteria</taxon>
        <taxon>Pseudomonadati</taxon>
        <taxon>Pseudomonadota</taxon>
        <taxon>Alphaproteobacteria</taxon>
        <taxon>Hyphomicrobiales</taxon>
        <taxon>Phyllobacteriaceae</taxon>
        <taxon>Mesorhizobium</taxon>
    </lineage>
</organism>
<comment type="caution">
    <text evidence="2">The sequence shown here is derived from an EMBL/GenBank/DDBJ whole genome shotgun (WGS) entry which is preliminary data.</text>
</comment>
<protein>
    <submittedName>
        <fullName evidence="2">Uncharacterized protein</fullName>
    </submittedName>
</protein>
<evidence type="ECO:0000256" key="1">
    <source>
        <dbReference type="SAM" id="MobiDB-lite"/>
    </source>
</evidence>